<evidence type="ECO:0000313" key="2">
    <source>
        <dbReference type="Proteomes" id="UP001064087"/>
    </source>
</evidence>
<dbReference type="Proteomes" id="UP001064087">
    <property type="component" value="Chromosome"/>
</dbReference>
<name>A0ABY6DA42_9RHOB</name>
<sequence>MISRVGSSFVLIPKSAAPVSTRLNTVLLVPSRTEMFTPGCRFLHVVMTFGSKRIAIVDSDAMLTLPFLTRTVSPNDANTLSKSAMITLRSASSASPTGVR</sequence>
<proteinExistence type="predicted"/>
<reference evidence="1" key="1">
    <citation type="submission" date="2022-10" db="EMBL/GenBank/DDBJ databases">
        <title>Roseovarius pelagicus sp. nov., isolated from Arctic seawater.</title>
        <authorList>
            <person name="Hong Y.W."/>
            <person name="Hwang C.Y."/>
        </authorList>
    </citation>
    <scope>NUCLEOTIDE SEQUENCE</scope>
    <source>
        <strain evidence="1">HL-MP18</strain>
    </source>
</reference>
<accession>A0ABY6DA42</accession>
<organism evidence="1 2">
    <name type="scientific">Roseovarius pelagicus</name>
    <dbReference type="NCBI Taxonomy" id="2980108"/>
    <lineage>
        <taxon>Bacteria</taxon>
        <taxon>Pseudomonadati</taxon>
        <taxon>Pseudomonadota</taxon>
        <taxon>Alphaproteobacteria</taxon>
        <taxon>Rhodobacterales</taxon>
        <taxon>Roseobacteraceae</taxon>
        <taxon>Roseovarius</taxon>
    </lineage>
</organism>
<protein>
    <submittedName>
        <fullName evidence="1">Uncharacterized protein</fullName>
    </submittedName>
</protein>
<evidence type="ECO:0000313" key="1">
    <source>
        <dbReference type="EMBL" id="UXX82053.1"/>
    </source>
</evidence>
<gene>
    <name evidence="1" type="ORF">N7U68_13155</name>
</gene>
<keyword evidence="2" id="KW-1185">Reference proteome</keyword>
<dbReference type="EMBL" id="CP106738">
    <property type="protein sequence ID" value="UXX82053.1"/>
    <property type="molecule type" value="Genomic_DNA"/>
</dbReference>